<evidence type="ECO:0000259" key="2">
    <source>
        <dbReference type="Pfam" id="PF19029"/>
    </source>
</evidence>
<protein>
    <recommendedName>
        <fullName evidence="2">DUF883 domain-containing protein</fullName>
    </recommendedName>
</protein>
<proteinExistence type="predicted"/>
<keyword evidence="4" id="KW-1185">Reference proteome</keyword>
<dbReference type="RefSeq" id="WP_071071918.1">
    <property type="nucleotide sequence ID" value="NZ_CP017755.1"/>
</dbReference>
<evidence type="ECO:0000313" key="4">
    <source>
        <dbReference type="Proteomes" id="UP000177515"/>
    </source>
</evidence>
<sequence length="110" mass="12265">MNDIRTDYSMHRDVLTRDVNALLTDVQALLRDVANEAGTEAAQAGTEVGMRLRELQGRLDMLRQTGMERVSQWANSTDQYAREHPWQCIGTAATVAAAVSAIVTLSLYRR</sequence>
<dbReference type="PANTHER" id="PTHR35893:SF3">
    <property type="entry name" value="INNER MEMBRANE PROTEIN"/>
    <property type="match status" value="1"/>
</dbReference>
<feature type="domain" description="DUF883" evidence="2">
    <location>
        <begin position="77"/>
        <end position="99"/>
    </location>
</feature>
<keyword evidence="1" id="KW-0472">Membrane</keyword>
<feature type="transmembrane region" description="Helical" evidence="1">
    <location>
        <begin position="89"/>
        <end position="108"/>
    </location>
</feature>
<dbReference type="InterPro" id="IPR010279">
    <property type="entry name" value="YqjD/ElaB"/>
</dbReference>
<keyword evidence="1" id="KW-1133">Transmembrane helix</keyword>
<organism evidence="3 4">
    <name type="scientific">Cupriavidus malaysiensis</name>
    <dbReference type="NCBI Taxonomy" id="367825"/>
    <lineage>
        <taxon>Bacteria</taxon>
        <taxon>Pseudomonadati</taxon>
        <taxon>Pseudomonadota</taxon>
        <taxon>Betaproteobacteria</taxon>
        <taxon>Burkholderiales</taxon>
        <taxon>Burkholderiaceae</taxon>
        <taxon>Cupriavidus</taxon>
    </lineage>
</organism>
<name>A0ABN4TSM9_9BURK</name>
<dbReference type="PANTHER" id="PTHR35893">
    <property type="entry name" value="INNER MEMBRANE PROTEIN-RELATED"/>
    <property type="match status" value="1"/>
</dbReference>
<reference evidence="3 4" key="1">
    <citation type="submission" date="2016-10" db="EMBL/GenBank/DDBJ databases">
        <title>Complete genome sequences of three Cupriavidus strains isolated from various Malaysian environments.</title>
        <authorList>
            <person name="Abdullah A.A.-A."/>
            <person name="Shafie N.A.H."/>
            <person name="Lau N.S."/>
        </authorList>
    </citation>
    <scope>NUCLEOTIDE SEQUENCE [LARGE SCALE GENOMIC DNA]</scope>
    <source>
        <strain evidence="3 4">USMAA1020</strain>
    </source>
</reference>
<accession>A0ABN4TSM9</accession>
<dbReference type="InterPro" id="IPR043605">
    <property type="entry name" value="DUF883_C"/>
</dbReference>
<gene>
    <name evidence="3" type="ORF">BKK80_26315</name>
</gene>
<keyword evidence="1" id="KW-0812">Transmembrane</keyword>
<dbReference type="Proteomes" id="UP000177515">
    <property type="component" value="Chromosome 2"/>
</dbReference>
<dbReference type="EMBL" id="CP017755">
    <property type="protein sequence ID" value="AOZ09311.1"/>
    <property type="molecule type" value="Genomic_DNA"/>
</dbReference>
<dbReference type="Pfam" id="PF19029">
    <property type="entry name" value="DUF883_C"/>
    <property type="match status" value="1"/>
</dbReference>
<evidence type="ECO:0000313" key="3">
    <source>
        <dbReference type="EMBL" id="AOZ09311.1"/>
    </source>
</evidence>
<evidence type="ECO:0000256" key="1">
    <source>
        <dbReference type="SAM" id="Phobius"/>
    </source>
</evidence>